<protein>
    <submittedName>
        <fullName evidence="2">DUF2812 domain-containing protein</fullName>
    </submittedName>
</protein>
<keyword evidence="1" id="KW-0812">Transmembrane</keyword>
<sequence>MSNKETMKKNKLFFSLDKELNYINEMNKAGWKLVYIKGGCVYHFEKTEPDEYFTILHAAAKEKVMEISAFAAQCGYQSIPHTMDGYGDFLYLTGKKAEVSPEFVCEGPEKTESAKRIYHRFRTLSIVFVVISLFLMYQAGFMIGTRMADPDASVALTVICVLFTLFAAAYLAMCVYVLALTAKARRSFKQLQSESEIYE</sequence>
<dbReference type="Pfam" id="PF11193">
    <property type="entry name" value="DUF2812"/>
    <property type="match status" value="1"/>
</dbReference>
<reference evidence="2 3" key="1">
    <citation type="submission" date="2019-04" db="EMBL/GenBank/DDBJ databases">
        <authorList>
            <person name="Embree M."/>
            <person name="Gaffney J.R."/>
        </authorList>
    </citation>
    <scope>NUCLEOTIDE SEQUENCE [LARGE SCALE GENOMIC DNA]</scope>
    <source>
        <strain evidence="2 3">JE7A12</strain>
    </source>
</reference>
<dbReference type="Proteomes" id="UP000301475">
    <property type="component" value="Chromosome"/>
</dbReference>
<gene>
    <name evidence="2" type="ORF">E5Z56_07755</name>
</gene>
<feature type="transmembrane region" description="Helical" evidence="1">
    <location>
        <begin position="155"/>
        <end position="179"/>
    </location>
</feature>
<organism evidence="2 3">
    <name type="scientific">Ruminococcus bovis</name>
    <dbReference type="NCBI Taxonomy" id="2564099"/>
    <lineage>
        <taxon>Bacteria</taxon>
        <taxon>Bacillati</taxon>
        <taxon>Bacillota</taxon>
        <taxon>Clostridia</taxon>
        <taxon>Eubacteriales</taxon>
        <taxon>Oscillospiraceae</taxon>
        <taxon>Ruminococcus</taxon>
    </lineage>
</organism>
<accession>A0A4P8Y215</accession>
<dbReference type="OrthoDB" id="8757095at2"/>
<dbReference type="InterPro" id="IPR021359">
    <property type="entry name" value="DUF2812"/>
</dbReference>
<dbReference type="RefSeq" id="WP_138157298.1">
    <property type="nucleotide sequence ID" value="NZ_CP039381.1"/>
</dbReference>
<keyword evidence="1" id="KW-1133">Transmembrane helix</keyword>
<evidence type="ECO:0000313" key="3">
    <source>
        <dbReference type="Proteomes" id="UP000301475"/>
    </source>
</evidence>
<dbReference type="AlphaFoldDB" id="A0A4P8Y215"/>
<evidence type="ECO:0000313" key="2">
    <source>
        <dbReference type="EMBL" id="QCT07258.1"/>
    </source>
</evidence>
<dbReference type="KEGG" id="ruj:E5Z56_07755"/>
<proteinExistence type="predicted"/>
<keyword evidence="1" id="KW-0472">Membrane</keyword>
<name>A0A4P8Y215_9FIRM</name>
<evidence type="ECO:0000256" key="1">
    <source>
        <dbReference type="SAM" id="Phobius"/>
    </source>
</evidence>
<dbReference type="EMBL" id="CP039381">
    <property type="protein sequence ID" value="QCT07258.1"/>
    <property type="molecule type" value="Genomic_DNA"/>
</dbReference>
<keyword evidence="3" id="KW-1185">Reference proteome</keyword>
<feature type="transmembrane region" description="Helical" evidence="1">
    <location>
        <begin position="123"/>
        <end position="143"/>
    </location>
</feature>